<dbReference type="EMBL" id="WHNY01000018">
    <property type="protein sequence ID" value="NOU63526.1"/>
    <property type="molecule type" value="Genomic_DNA"/>
</dbReference>
<sequence length="203" mass="23407">MEVTSMKDHNQYPTFDVMEESTKWDVHTRSIVNARLIREHAYGYVTVVEAETLRAWCSLLMDDHRGEIIQYVINHIDQVLSENKGEGHRKVSTPPVRLLLRQGLKAIDETGWLANSQPFFQLDESNQRSIMIQISNDNYPPTKNWEGILQKILFQKLLQLCVEAYYAHPLVWSEIGFGGPAYPRGYTLASPDQLESWEAAKRS</sequence>
<dbReference type="Proteomes" id="UP000653578">
    <property type="component" value="Unassembled WGS sequence"/>
</dbReference>
<evidence type="ECO:0000313" key="2">
    <source>
        <dbReference type="Proteomes" id="UP000653578"/>
    </source>
</evidence>
<name>A0ABX1X5Z1_9BACL</name>
<proteinExistence type="predicted"/>
<evidence type="ECO:0000313" key="1">
    <source>
        <dbReference type="EMBL" id="NOU63526.1"/>
    </source>
</evidence>
<organism evidence="1 2">
    <name type="scientific">Paenibacillus plantarum</name>
    <dbReference type="NCBI Taxonomy" id="2654975"/>
    <lineage>
        <taxon>Bacteria</taxon>
        <taxon>Bacillati</taxon>
        <taxon>Bacillota</taxon>
        <taxon>Bacilli</taxon>
        <taxon>Bacillales</taxon>
        <taxon>Paenibacillaceae</taxon>
        <taxon>Paenibacillus</taxon>
    </lineage>
</organism>
<accession>A0ABX1X5Z1</accession>
<comment type="caution">
    <text evidence="1">The sequence shown here is derived from an EMBL/GenBank/DDBJ whole genome shotgun (WGS) entry which is preliminary data.</text>
</comment>
<protein>
    <submittedName>
        <fullName evidence="1">Gluconate 2-dehydrogenase subunit 3 family protein</fullName>
    </submittedName>
</protein>
<gene>
    <name evidence="1" type="ORF">GC096_05745</name>
</gene>
<dbReference type="Pfam" id="PF13618">
    <property type="entry name" value="Gluconate_2-dh3"/>
    <property type="match status" value="1"/>
</dbReference>
<keyword evidence="2" id="KW-1185">Reference proteome</keyword>
<dbReference type="InterPro" id="IPR027056">
    <property type="entry name" value="Gluconate_2DH_su3"/>
</dbReference>
<reference evidence="1 2" key="1">
    <citation type="submission" date="2019-10" db="EMBL/GenBank/DDBJ databases">
        <title>Description of Paenibacillus humi sp. nov.</title>
        <authorList>
            <person name="Carlier A."/>
            <person name="Qi S."/>
        </authorList>
    </citation>
    <scope>NUCLEOTIDE SEQUENCE [LARGE SCALE GENOMIC DNA]</scope>
    <source>
        <strain evidence="1 2">LMG 31461</strain>
    </source>
</reference>